<protein>
    <submittedName>
        <fullName evidence="2">Uncharacterized protein</fullName>
    </submittedName>
</protein>
<proteinExistence type="predicted"/>
<dbReference type="EMBL" id="CADCTV010000108">
    <property type="protein sequence ID" value="CAA9300851.1"/>
    <property type="molecule type" value="Genomic_DNA"/>
</dbReference>
<sequence>DGFAQGAVRVRRGAGAGSRVRHEPGDGTQAALAGLRSAGGAARAAVRRAGVAGDRAGAGLGAAALRAEHRRHAGGGIGAPGAAVDVPRGRRPHAQRLRAPRRLHLPHARDARADELRGGAGERAGARDRARDGQAPGHHDEPRPARADRPGVGERAGAAPPEPGRAGERRAAAALPELQPRRRAPGGRPGLSLRRRAALRRPRDGARLPIAAAGERDGAGPLGTQPAPQLPRVAPGRAGAHRVGAAARGDGARRHGHAGGDRGVPQPPERDGVRREPAAGVLPARRLPAPRPALLHRLPQRMADAEPAAGGHWRQPAPGRRHPAHPGRAGAQRGRRGAALLPAAGGAGGAGRAHHGERLPRRGRLLPGADAAGGDRGDRAVAGEGRAGVPGARLLAGPGLPAVRGHFPPDAQQLRHRHGPGGPQHPPQPHPRRPRAAGDDAGPVQHALPLQHPDRGAGDHEPGGGRGDDAAGRGDGEEGGAGV</sequence>
<feature type="compositionally biased region" description="Basic residues" evidence="1">
    <location>
        <begin position="89"/>
        <end position="106"/>
    </location>
</feature>
<dbReference type="AlphaFoldDB" id="A0A6J4KBG9"/>
<evidence type="ECO:0000313" key="2">
    <source>
        <dbReference type="EMBL" id="CAA9300851.1"/>
    </source>
</evidence>
<feature type="non-terminal residue" evidence="2">
    <location>
        <position position="1"/>
    </location>
</feature>
<organism evidence="2">
    <name type="scientific">uncultured Gemmatimonadota bacterium</name>
    <dbReference type="NCBI Taxonomy" id="203437"/>
    <lineage>
        <taxon>Bacteria</taxon>
        <taxon>Pseudomonadati</taxon>
        <taxon>Gemmatimonadota</taxon>
        <taxon>environmental samples</taxon>
    </lineage>
</organism>
<gene>
    <name evidence="2" type="ORF">AVDCRST_MAG89-459</name>
</gene>
<feature type="compositionally biased region" description="Basic and acidic residues" evidence="1">
    <location>
        <begin position="124"/>
        <end position="152"/>
    </location>
</feature>
<feature type="compositionally biased region" description="Low complexity" evidence="1">
    <location>
        <begin position="382"/>
        <end position="393"/>
    </location>
</feature>
<feature type="region of interest" description="Disordered" evidence="1">
    <location>
        <begin position="71"/>
        <end position="483"/>
    </location>
</feature>
<name>A0A6J4KBG9_9BACT</name>
<feature type="compositionally biased region" description="Basic and acidic residues" evidence="1">
    <location>
        <begin position="107"/>
        <end position="117"/>
    </location>
</feature>
<feature type="compositionally biased region" description="Low complexity" evidence="1">
    <location>
        <begin position="278"/>
        <end position="301"/>
    </location>
</feature>
<accession>A0A6J4KBG9</accession>
<evidence type="ECO:0000256" key="1">
    <source>
        <dbReference type="SAM" id="MobiDB-lite"/>
    </source>
</evidence>
<feature type="compositionally biased region" description="Low complexity" evidence="1">
    <location>
        <begin position="326"/>
        <end position="344"/>
    </location>
</feature>
<feature type="compositionally biased region" description="Basic and acidic residues" evidence="1">
    <location>
        <begin position="268"/>
        <end position="277"/>
    </location>
</feature>
<feature type="non-terminal residue" evidence="2">
    <location>
        <position position="483"/>
    </location>
</feature>
<feature type="compositionally biased region" description="Low complexity" evidence="1">
    <location>
        <begin position="231"/>
        <end position="249"/>
    </location>
</feature>
<feature type="compositionally biased region" description="Basic and acidic residues" evidence="1">
    <location>
        <begin position="452"/>
        <end position="476"/>
    </location>
</feature>
<reference evidence="2" key="1">
    <citation type="submission" date="2020-02" db="EMBL/GenBank/DDBJ databases">
        <authorList>
            <person name="Meier V. D."/>
        </authorList>
    </citation>
    <scope>NUCLEOTIDE SEQUENCE</scope>
    <source>
        <strain evidence="2">AVDCRST_MAG89</strain>
    </source>
</reference>
<feature type="region of interest" description="Disordered" evidence="1">
    <location>
        <begin position="1"/>
        <end position="26"/>
    </location>
</feature>